<keyword evidence="1" id="KW-0732">Signal</keyword>
<evidence type="ECO:0000256" key="1">
    <source>
        <dbReference type="SAM" id="SignalP"/>
    </source>
</evidence>
<dbReference type="RefSeq" id="WP_087207358.1">
    <property type="nucleotide sequence ID" value="NZ_JACJJF010000016.1"/>
</dbReference>
<comment type="caution">
    <text evidence="2">The sequence shown here is derived from an EMBL/GenBank/DDBJ whole genome shotgun (WGS) entry which is preliminary data.</text>
</comment>
<gene>
    <name evidence="2" type="ORF">QVO10_07270</name>
</gene>
<dbReference type="EMBL" id="JAUEII010000012">
    <property type="protein sequence ID" value="MDN0049185.1"/>
    <property type="molecule type" value="Genomic_DNA"/>
</dbReference>
<dbReference type="Proteomes" id="UP001167871">
    <property type="component" value="Unassembled WGS sequence"/>
</dbReference>
<proteinExistence type="predicted"/>
<feature type="signal peptide" evidence="1">
    <location>
        <begin position="1"/>
        <end position="17"/>
    </location>
</feature>
<dbReference type="InterPro" id="IPR025905">
    <property type="entry name" value="NVEALA"/>
</dbReference>
<accession>A0ABT7X579</accession>
<evidence type="ECO:0000313" key="3">
    <source>
        <dbReference type="Proteomes" id="UP001167871"/>
    </source>
</evidence>
<protein>
    <submittedName>
        <fullName evidence="2">NVEALA domain-containing protein</fullName>
    </submittedName>
</protein>
<evidence type="ECO:0000313" key="2">
    <source>
        <dbReference type="EMBL" id="MDN0049185.1"/>
    </source>
</evidence>
<reference evidence="2" key="1">
    <citation type="submission" date="2023-06" db="EMBL/GenBank/DDBJ databases">
        <authorList>
            <person name="Zeman M."/>
            <person name="Kubasova T."/>
            <person name="Jahodarova E."/>
            <person name="Nykrynova M."/>
            <person name="Rychlik I."/>
        </authorList>
    </citation>
    <scope>NUCLEOTIDE SEQUENCE</scope>
    <source>
        <strain evidence="2">84_SSukc20</strain>
    </source>
</reference>
<name>A0ABT7X579_9BACE</name>
<organism evidence="2 3">
    <name type="scientific">Bacteroides gallinaceum</name>
    <dbReference type="NCBI Taxonomy" id="1462571"/>
    <lineage>
        <taxon>Bacteria</taxon>
        <taxon>Pseudomonadati</taxon>
        <taxon>Bacteroidota</taxon>
        <taxon>Bacteroidia</taxon>
        <taxon>Bacteroidales</taxon>
        <taxon>Bacteroidaceae</taxon>
        <taxon>Bacteroides</taxon>
    </lineage>
</organism>
<keyword evidence="3" id="KW-1185">Reference proteome</keyword>
<feature type="chain" id="PRO_5047061756" evidence="1">
    <location>
        <begin position="18"/>
        <end position="87"/>
    </location>
</feature>
<sequence length="87" mass="9523">MKRNILKITFIAAVAVAAGYTAYSQSQKTEALSDLALENVEALAQSESQGMKYERQKQDITEIWDDASGTYKKVVITVCEGKGSLDC</sequence>
<dbReference type="Pfam" id="PF14055">
    <property type="entry name" value="NVEALA"/>
    <property type="match status" value="1"/>
</dbReference>
<reference evidence="2" key="2">
    <citation type="submission" date="2024-05" db="EMBL/GenBank/DDBJ databases">
        <title>Identification and characterization of horizontal gene transfer across gut microbiota members of farm animals based on homology search.</title>
        <authorList>
            <person name="Schwarzerova J."/>
            <person name="Nykrynova M."/>
            <person name="Jureckova K."/>
            <person name="Cejkova D."/>
            <person name="Rychlik I."/>
        </authorList>
    </citation>
    <scope>NUCLEOTIDE SEQUENCE</scope>
    <source>
        <strain evidence="2">84_SSukc20</strain>
    </source>
</reference>